<evidence type="ECO:0000313" key="3">
    <source>
        <dbReference type="Proteomes" id="UP000059419"/>
    </source>
</evidence>
<gene>
    <name evidence="2" type="ORF">EM595_1098</name>
</gene>
<dbReference type="KEGG" id="ege:EM595_1098"/>
<dbReference type="STRING" id="1619313.EM595_1098"/>
<proteinExistence type="predicted"/>
<sequence length="66" mass="7781">MYENYSSLKIITRRIAVIVIGLLALPIMLLRDDRARFYSYLHRVWCKTSQKPVWLAQAEAAGRDIW</sequence>
<feature type="transmembrane region" description="Helical" evidence="1">
    <location>
        <begin position="12"/>
        <end position="30"/>
    </location>
</feature>
<evidence type="ECO:0000256" key="1">
    <source>
        <dbReference type="SAM" id="Phobius"/>
    </source>
</evidence>
<dbReference type="Proteomes" id="UP000059419">
    <property type="component" value="Chromosome 1"/>
</dbReference>
<evidence type="ECO:0000313" key="2">
    <source>
        <dbReference type="EMBL" id="CUU23334.1"/>
    </source>
</evidence>
<keyword evidence="3" id="KW-1185">Reference proteome</keyword>
<dbReference type="PATRIC" id="fig|1619313.3.peg.1140"/>
<reference evidence="3" key="1">
    <citation type="submission" date="2015-11" db="EMBL/GenBank/DDBJ databases">
        <authorList>
            <person name="Blom J."/>
        </authorList>
    </citation>
    <scope>NUCLEOTIDE SEQUENCE [LARGE SCALE GENOMIC DNA]</scope>
</reference>
<dbReference type="GeneID" id="84613865"/>
<dbReference type="InterPro" id="IPR019663">
    <property type="entry name" value="YbfA"/>
</dbReference>
<dbReference type="RefSeq" id="WP_067428715.1">
    <property type="nucleotide sequence ID" value="NZ_CP072598.1"/>
</dbReference>
<dbReference type="Pfam" id="PF10725">
    <property type="entry name" value="DUF2517"/>
    <property type="match status" value="1"/>
</dbReference>
<keyword evidence="1" id="KW-0812">Transmembrane</keyword>
<dbReference type="AlphaFoldDB" id="A0A0U5L3J7"/>
<keyword evidence="1" id="KW-0472">Membrane</keyword>
<dbReference type="OrthoDB" id="5588755at2"/>
<dbReference type="EMBL" id="LN907827">
    <property type="protein sequence ID" value="CUU23334.1"/>
    <property type="molecule type" value="Genomic_DNA"/>
</dbReference>
<organism evidence="2 3">
    <name type="scientific">Duffyella gerundensis</name>
    <dbReference type="NCBI Taxonomy" id="1619313"/>
    <lineage>
        <taxon>Bacteria</taxon>
        <taxon>Pseudomonadati</taxon>
        <taxon>Pseudomonadota</taxon>
        <taxon>Gammaproteobacteria</taxon>
        <taxon>Enterobacterales</taxon>
        <taxon>Erwiniaceae</taxon>
        <taxon>Duffyella</taxon>
    </lineage>
</organism>
<name>A0A0U5L3J7_9GAMM</name>
<keyword evidence="1" id="KW-1133">Transmembrane helix</keyword>
<protein>
    <submittedName>
        <fullName evidence="2">Putative membrane protein</fullName>
    </submittedName>
</protein>
<accession>A0A0U5L3J7</accession>